<comment type="similarity">
    <text evidence="3">Belongs to the archaeal Rpo11/eukaryotic RPB11/RPC19 RNA polymerase subunit family.</text>
</comment>
<keyword evidence="1" id="KW-0240">DNA-directed RNA polymerase</keyword>
<evidence type="ECO:0000313" key="5">
    <source>
        <dbReference type="EMBL" id="KAK2713066.1"/>
    </source>
</evidence>
<dbReference type="PANTHER" id="PTHR13946">
    <property type="entry name" value="DNA-DIRECTED RNA POLYMERASE I,II,III"/>
    <property type="match status" value="1"/>
</dbReference>
<dbReference type="InterPro" id="IPR036603">
    <property type="entry name" value="RBP11-like"/>
</dbReference>
<gene>
    <name evidence="5" type="ORF">QYM36_011678</name>
</gene>
<reference evidence="5" key="1">
    <citation type="submission" date="2023-07" db="EMBL/GenBank/DDBJ databases">
        <title>Chromosome-level genome assembly of Artemia franciscana.</title>
        <authorList>
            <person name="Jo E."/>
        </authorList>
    </citation>
    <scope>NUCLEOTIDE SEQUENCE</scope>
    <source>
        <tissue evidence="5">Whole body</tissue>
    </source>
</reference>
<evidence type="ECO:0000256" key="1">
    <source>
        <dbReference type="ARBA" id="ARBA00022478"/>
    </source>
</evidence>
<dbReference type="Gene3D" id="3.30.1360.10">
    <property type="entry name" value="RNA polymerase, RBP11-like subunit"/>
    <property type="match status" value="1"/>
</dbReference>
<dbReference type="InterPro" id="IPR022905">
    <property type="entry name" value="Rpo11-like"/>
</dbReference>
<evidence type="ECO:0000256" key="2">
    <source>
        <dbReference type="ARBA" id="ARBA00023163"/>
    </source>
</evidence>
<dbReference type="GO" id="GO:0005666">
    <property type="term" value="C:RNA polymerase III complex"/>
    <property type="evidence" value="ECO:0007669"/>
    <property type="project" value="TreeGrafter"/>
</dbReference>
<evidence type="ECO:0000256" key="3">
    <source>
        <dbReference type="ARBA" id="ARBA00025751"/>
    </source>
</evidence>
<dbReference type="Pfam" id="PF13656">
    <property type="entry name" value="RNA_pol_L_2"/>
    <property type="match status" value="1"/>
</dbReference>
<dbReference type="InterPro" id="IPR008193">
    <property type="entry name" value="RNA_pol_Rpb11_13-16kDa_CS"/>
</dbReference>
<keyword evidence="6" id="KW-1185">Reference proteome</keyword>
<dbReference type="GO" id="GO:0005736">
    <property type="term" value="C:RNA polymerase I complex"/>
    <property type="evidence" value="ECO:0007669"/>
    <property type="project" value="TreeGrafter"/>
</dbReference>
<dbReference type="AlphaFoldDB" id="A0AA88L529"/>
<dbReference type="GO" id="GO:0003899">
    <property type="term" value="F:DNA-directed RNA polymerase activity"/>
    <property type="evidence" value="ECO:0007669"/>
    <property type="project" value="InterPro"/>
</dbReference>
<dbReference type="SUPFAM" id="SSF55257">
    <property type="entry name" value="RBP11-like subunits of RNA polymerase"/>
    <property type="match status" value="1"/>
</dbReference>
<dbReference type="Proteomes" id="UP001187531">
    <property type="component" value="Unassembled WGS sequence"/>
</dbReference>
<feature type="non-terminal residue" evidence="5">
    <location>
        <position position="1"/>
    </location>
</feature>
<dbReference type="HAMAP" id="MF_00261">
    <property type="entry name" value="RNApol_arch_Rpo11"/>
    <property type="match status" value="1"/>
</dbReference>
<comment type="caution">
    <text evidence="5">The sequence shown here is derived from an EMBL/GenBank/DDBJ whole genome shotgun (WGS) entry which is preliminary data.</text>
</comment>
<dbReference type="PANTHER" id="PTHR13946:SF28">
    <property type="entry name" value="DNA-DIRECTED RNA POLYMERASES I AND III SUBUNIT RPAC2"/>
    <property type="match status" value="1"/>
</dbReference>
<dbReference type="GO" id="GO:0046983">
    <property type="term" value="F:protein dimerization activity"/>
    <property type="evidence" value="ECO:0007669"/>
    <property type="project" value="InterPro"/>
</dbReference>
<name>A0AA88L529_ARTSF</name>
<accession>A0AA88L529</accession>
<evidence type="ECO:0000313" key="6">
    <source>
        <dbReference type="Proteomes" id="UP001187531"/>
    </source>
</evidence>
<dbReference type="PROSITE" id="PS01154">
    <property type="entry name" value="RNA_POL_L_13KD"/>
    <property type="match status" value="1"/>
</dbReference>
<keyword evidence="2" id="KW-0804">Transcription</keyword>
<dbReference type="GO" id="GO:0006383">
    <property type="term" value="P:transcription by RNA polymerase III"/>
    <property type="evidence" value="ECO:0007669"/>
    <property type="project" value="TreeGrafter"/>
</dbReference>
<protein>
    <recommendedName>
        <fullName evidence="4">DNA-directed RNA polymerase RBP11-like dimerisation domain-containing protein</fullName>
    </recommendedName>
</protein>
<organism evidence="5 6">
    <name type="scientific">Artemia franciscana</name>
    <name type="common">Brine shrimp</name>
    <name type="synonym">Artemia sanfranciscana</name>
    <dbReference type="NCBI Taxonomy" id="6661"/>
    <lineage>
        <taxon>Eukaryota</taxon>
        <taxon>Metazoa</taxon>
        <taxon>Ecdysozoa</taxon>
        <taxon>Arthropoda</taxon>
        <taxon>Crustacea</taxon>
        <taxon>Branchiopoda</taxon>
        <taxon>Anostraca</taxon>
        <taxon>Artemiidae</taxon>
        <taxon>Artemia</taxon>
    </lineage>
</organism>
<feature type="non-terminal residue" evidence="5">
    <location>
        <position position="88"/>
    </location>
</feature>
<dbReference type="GO" id="GO:0003677">
    <property type="term" value="F:DNA binding"/>
    <property type="evidence" value="ECO:0007669"/>
    <property type="project" value="InterPro"/>
</dbReference>
<dbReference type="InterPro" id="IPR009025">
    <property type="entry name" value="RBP11-like_dimer"/>
</dbReference>
<proteinExistence type="inferred from homology"/>
<evidence type="ECO:0000259" key="4">
    <source>
        <dbReference type="Pfam" id="PF13656"/>
    </source>
</evidence>
<dbReference type="EMBL" id="JAVRJZ010000015">
    <property type="protein sequence ID" value="KAK2713066.1"/>
    <property type="molecule type" value="Genomic_DNA"/>
</dbReference>
<sequence>VKDLSQSKYDRTFRICNEGHSLGNALSSVIRTQNGVKFCGYAIPHPTNDFFELKIIMDPEKGITSKEALVKGLQDLKESTSLMKSKFS</sequence>
<dbReference type="GO" id="GO:0006362">
    <property type="term" value="P:transcription elongation by RNA polymerase I"/>
    <property type="evidence" value="ECO:0007669"/>
    <property type="project" value="TreeGrafter"/>
</dbReference>
<feature type="domain" description="DNA-directed RNA polymerase RBP11-like dimerisation" evidence="4">
    <location>
        <begin position="12"/>
        <end position="85"/>
    </location>
</feature>